<proteinExistence type="predicted"/>
<comment type="caution">
    <text evidence="2">The sequence shown here is derived from an EMBL/GenBank/DDBJ whole genome shotgun (WGS) entry which is preliminary data.</text>
</comment>
<dbReference type="Gene3D" id="3.90.226.10">
    <property type="entry name" value="2-enoyl-CoA Hydratase, Chain A, domain 1"/>
    <property type="match status" value="1"/>
</dbReference>
<dbReference type="InterPro" id="IPR029045">
    <property type="entry name" value="ClpP/crotonase-like_dom_sf"/>
</dbReference>
<dbReference type="EMBL" id="JAXDAE010000004">
    <property type="protein sequence ID" value="MDY2586819.1"/>
    <property type="molecule type" value="Genomic_DNA"/>
</dbReference>
<evidence type="ECO:0000313" key="3">
    <source>
        <dbReference type="Proteomes" id="UP001285855"/>
    </source>
</evidence>
<gene>
    <name evidence="2" type="ORF">SNF14_05675</name>
</gene>
<dbReference type="SUPFAM" id="SSF52096">
    <property type="entry name" value="ClpP/crotonase"/>
    <property type="match status" value="1"/>
</dbReference>
<dbReference type="RefSeq" id="WP_320555193.1">
    <property type="nucleotide sequence ID" value="NZ_JAXDAE010000004.1"/>
</dbReference>
<reference evidence="2 3" key="1">
    <citation type="submission" date="2023-11" db="EMBL/GenBank/DDBJ databases">
        <title>Winogradskyella pelagius sp. nov., isolated from coastal sediment.</title>
        <authorList>
            <person name="Li F."/>
        </authorList>
    </citation>
    <scope>NUCLEOTIDE SEQUENCE [LARGE SCALE GENOMIC DNA]</scope>
    <source>
        <strain evidence="2 3">KCTC 23502</strain>
    </source>
</reference>
<dbReference type="InterPro" id="IPR005151">
    <property type="entry name" value="Tail-specific_protease"/>
</dbReference>
<accession>A0ABU5EL68</accession>
<keyword evidence="3" id="KW-1185">Reference proteome</keyword>
<evidence type="ECO:0000313" key="2">
    <source>
        <dbReference type="EMBL" id="MDY2586819.1"/>
    </source>
</evidence>
<name>A0ABU5EL68_9FLAO</name>
<evidence type="ECO:0000259" key="1">
    <source>
        <dbReference type="SMART" id="SM00245"/>
    </source>
</evidence>
<dbReference type="PANTHER" id="PTHR32060">
    <property type="entry name" value="TAIL-SPECIFIC PROTEASE"/>
    <property type="match status" value="1"/>
</dbReference>
<dbReference type="CDD" id="cd06567">
    <property type="entry name" value="Peptidase_S41"/>
    <property type="match status" value="1"/>
</dbReference>
<organism evidence="2 3">
    <name type="scientific">Winogradskyella aquimaris</name>
    <dbReference type="NCBI Taxonomy" id="864074"/>
    <lineage>
        <taxon>Bacteria</taxon>
        <taxon>Pseudomonadati</taxon>
        <taxon>Bacteroidota</taxon>
        <taxon>Flavobacteriia</taxon>
        <taxon>Flavobacteriales</taxon>
        <taxon>Flavobacteriaceae</taxon>
        <taxon>Winogradskyella</taxon>
    </lineage>
</organism>
<dbReference type="SMART" id="SM00245">
    <property type="entry name" value="TSPc"/>
    <property type="match status" value="1"/>
</dbReference>
<dbReference type="PANTHER" id="PTHR32060:SF22">
    <property type="entry name" value="CARBOXYL-TERMINAL-PROCESSING PEPTIDASE 3, CHLOROPLASTIC"/>
    <property type="match status" value="1"/>
</dbReference>
<dbReference type="Proteomes" id="UP001285855">
    <property type="component" value="Unassembled WGS sequence"/>
</dbReference>
<dbReference type="Pfam" id="PF03572">
    <property type="entry name" value="Peptidase_S41"/>
    <property type="match status" value="1"/>
</dbReference>
<sequence length="331" mass="37779">MKTIITFLISILVLTQVVNDDKKVKRSEMLDKVFMTLEENIANPDWLTDKSFLDFKALLYSDSILSLNDQEFQKTFDQARWNLPFTHFQILKTKASSSLPKNKTEHDNDPSVTWEAIDEKTAFLRIRTFSIPGKKIARALQEIGTDNYENLIIDLRDNGGGNLEGPIALGRFLTQKPIDAGYYLTRKWFKNNKDLPTSEDVQQMPFLQDFSYAGIKKMFANEAAFRMVIPGHENTVYKGKVYVLINKWTASACEPLIDIFKKNKIATLVGETSCGGMLSGSYFDINEDYKAFIPIADYYTAHGQKIDKIGVKPDIEINPENAKEYIIKLIK</sequence>
<feature type="domain" description="Tail specific protease" evidence="1">
    <location>
        <begin position="83"/>
        <end position="318"/>
    </location>
</feature>
<protein>
    <submittedName>
        <fullName evidence="2">S41 family peptidase</fullName>
    </submittedName>
</protein>